<evidence type="ECO:0000313" key="1">
    <source>
        <dbReference type="EMBL" id="OXC77384.1"/>
    </source>
</evidence>
<dbReference type="EMBL" id="MTHB01000109">
    <property type="protein sequence ID" value="OXC77384.1"/>
    <property type="molecule type" value="Genomic_DNA"/>
</dbReference>
<dbReference type="AlphaFoldDB" id="A0A226X1T8"/>
<gene>
    <name evidence="1" type="ORF">BSU04_17770</name>
</gene>
<proteinExistence type="predicted"/>
<name>A0A226X1T8_CABSO</name>
<dbReference type="Proteomes" id="UP000214720">
    <property type="component" value="Unassembled WGS sequence"/>
</dbReference>
<organism evidence="1 2">
    <name type="scientific">Caballeronia sordidicola</name>
    <name type="common">Burkholderia sordidicola</name>
    <dbReference type="NCBI Taxonomy" id="196367"/>
    <lineage>
        <taxon>Bacteria</taxon>
        <taxon>Pseudomonadati</taxon>
        <taxon>Pseudomonadota</taxon>
        <taxon>Betaproteobacteria</taxon>
        <taxon>Burkholderiales</taxon>
        <taxon>Burkholderiaceae</taxon>
        <taxon>Caballeronia</taxon>
    </lineage>
</organism>
<comment type="caution">
    <text evidence="1">The sequence shown here is derived from an EMBL/GenBank/DDBJ whole genome shotgun (WGS) entry which is preliminary data.</text>
</comment>
<dbReference type="RefSeq" id="WP_256982879.1">
    <property type="nucleotide sequence ID" value="NZ_MTHB01000109.1"/>
</dbReference>
<protein>
    <submittedName>
        <fullName evidence="1">Uncharacterized protein</fullName>
    </submittedName>
</protein>
<sequence>MSTRNPSVDLTERKTSALVVVDVLGLYSAQVVQSAEQEINARNR</sequence>
<accession>A0A226X1T8</accession>
<evidence type="ECO:0000313" key="2">
    <source>
        <dbReference type="Proteomes" id="UP000214720"/>
    </source>
</evidence>
<reference evidence="2" key="1">
    <citation type="submission" date="2017-01" db="EMBL/GenBank/DDBJ databases">
        <title>Genome Analysis of Deinococcus marmoris KOPRI26562.</title>
        <authorList>
            <person name="Kim J.H."/>
            <person name="Oh H.-M."/>
        </authorList>
    </citation>
    <scope>NUCLEOTIDE SEQUENCE [LARGE SCALE GENOMIC DNA]</scope>
    <source>
        <strain evidence="2">PAMC 26633</strain>
    </source>
</reference>